<dbReference type="AlphaFoldDB" id="A0A8T1JQR3"/>
<evidence type="ECO:0000313" key="1">
    <source>
        <dbReference type="EMBL" id="KAG2895376.1"/>
    </source>
</evidence>
<accession>A0A8T1JQR3</accession>
<evidence type="ECO:0000313" key="2">
    <source>
        <dbReference type="Proteomes" id="UP000736787"/>
    </source>
</evidence>
<organism evidence="1 2">
    <name type="scientific">Phytophthora cactorum</name>
    <dbReference type="NCBI Taxonomy" id="29920"/>
    <lineage>
        <taxon>Eukaryota</taxon>
        <taxon>Sar</taxon>
        <taxon>Stramenopiles</taxon>
        <taxon>Oomycota</taxon>
        <taxon>Peronosporomycetes</taxon>
        <taxon>Peronosporales</taxon>
        <taxon>Peronosporaceae</taxon>
        <taxon>Phytophthora</taxon>
    </lineage>
</organism>
<comment type="caution">
    <text evidence="1">The sequence shown here is derived from an EMBL/GenBank/DDBJ whole genome shotgun (WGS) entry which is preliminary data.</text>
</comment>
<sequence>MDRMALSCVSRVTRTPRRGLTVLWHLGAETVMSPHRSHPADLGRGGRGG</sequence>
<dbReference type="Proteomes" id="UP000736787">
    <property type="component" value="Unassembled WGS sequence"/>
</dbReference>
<protein>
    <submittedName>
        <fullName evidence="1">Uncharacterized protein</fullName>
    </submittedName>
</protein>
<name>A0A8T1JQR3_9STRA</name>
<dbReference type="EMBL" id="RCMK01001388">
    <property type="protein sequence ID" value="KAG2895376.1"/>
    <property type="molecule type" value="Genomic_DNA"/>
</dbReference>
<reference evidence="1" key="1">
    <citation type="submission" date="2018-10" db="EMBL/GenBank/DDBJ databases">
        <title>Effector identification in a new, highly contiguous assembly of the strawberry crown rot pathogen Phytophthora cactorum.</title>
        <authorList>
            <person name="Armitage A.D."/>
            <person name="Nellist C.F."/>
            <person name="Bates H."/>
            <person name="Vickerstaff R.J."/>
            <person name="Harrison R.J."/>
        </authorList>
    </citation>
    <scope>NUCLEOTIDE SEQUENCE</scope>
    <source>
        <strain evidence="1">4040</strain>
    </source>
</reference>
<gene>
    <name evidence="1" type="ORF">PC117_g23272</name>
</gene>
<proteinExistence type="predicted"/>